<organism evidence="1">
    <name type="scientific">Tupanvirus deep ocean</name>
    <dbReference type="NCBI Taxonomy" id="2126984"/>
    <lineage>
        <taxon>Viruses</taxon>
        <taxon>Varidnaviria</taxon>
        <taxon>Bamfordvirae</taxon>
        <taxon>Nucleocytoviricota</taxon>
        <taxon>Megaviricetes</taxon>
        <taxon>Imitervirales</taxon>
        <taxon>Mimiviridae</taxon>
        <taxon>Megamimivirinae</taxon>
        <taxon>Tupanvirus</taxon>
        <taxon>Tupanvirus altamarinense</taxon>
    </lineage>
</organism>
<reference evidence="1" key="2">
    <citation type="journal article" date="2018" name="Nat. Commun.">
        <title>Tailed giant Tupanvirus possesses the most complete translational apparatus of the known virosphere.</title>
        <authorList>
            <person name="Abrahao J."/>
            <person name="Silva L."/>
            <person name="Silva L.S."/>
            <person name="Khalil J.Y.B."/>
            <person name="Rodrigues R."/>
            <person name="Arantes T."/>
            <person name="Assis F."/>
            <person name="Boratto P."/>
            <person name="Andrade M."/>
            <person name="Kroon E.G."/>
            <person name="Ribeiro B."/>
            <person name="Bergier I."/>
            <person name="Seligmann H."/>
            <person name="Ghigo E."/>
            <person name="Colson P."/>
            <person name="Levasseur A."/>
            <person name="Kroemer G."/>
            <person name="Raoult D."/>
            <person name="La Scola B."/>
        </authorList>
    </citation>
    <scope>NUCLEOTIDE SEQUENCE [LARGE SCALE GENOMIC DNA]</scope>
    <source>
        <strain evidence="1">Deep ocean</strain>
    </source>
</reference>
<name>A0A6N1NGJ3_9VIRU</name>
<accession>A0A6N1NGJ3</accession>
<dbReference type="EMBL" id="MF405918">
    <property type="protein sequence ID" value="QKU34359.1"/>
    <property type="molecule type" value="Genomic_DNA"/>
</dbReference>
<dbReference type="KEGG" id="vg:80517677"/>
<evidence type="ECO:0000313" key="1">
    <source>
        <dbReference type="EMBL" id="QKU34359.1"/>
    </source>
</evidence>
<sequence>MIREYIILYKLNNQNGIFIFLTKELISGDHLIKIEEMNILTEFNIYLIITTTQMNKFVLYCIILLTATVSATRERFTTDNRQVYAYWDTCEGCKCNYYSITAFEHTTNSPNNQVPPFYLYYYHYVTDHCTHAWNTEYVTDYNEQSGLSINRQARNAWISSNSLVDSANNTITIDLTWNSQDSENVGNCNCHNFYIVGSESFNIRSRSNYRYCRVIGELSINGTILTVPSNAYGYIYTNGHKEIYISHL</sequence>
<dbReference type="RefSeq" id="YP_010780986.1">
    <property type="nucleotide sequence ID" value="NC_075038.1"/>
</dbReference>
<proteinExistence type="predicted"/>
<protein>
    <submittedName>
        <fullName evidence="1">Putative ORFan</fullName>
    </submittedName>
</protein>
<dbReference type="GeneID" id="80517677"/>
<reference evidence="1" key="1">
    <citation type="submission" date="2017-06" db="EMBL/GenBank/DDBJ databases">
        <authorList>
            <person name="Assis F.L."/>
            <person name="Abrahao J.S."/>
            <person name="Silva L."/>
            <person name="Khalil J.B."/>
            <person name="Rodrigues R."/>
            <person name="Silva L.S."/>
            <person name="Boratto P."/>
            <person name="Andrade M."/>
            <person name="Kroon E.G."/>
            <person name="Ribeiro B."/>
            <person name="Bergier I."/>
            <person name="Seligmann H."/>
            <person name="Ghigo E."/>
            <person name="Colson P."/>
            <person name="Levasseur A."/>
            <person name="Raoult D."/>
            <person name="Scola B.L."/>
        </authorList>
    </citation>
    <scope>NUCLEOTIDE SEQUENCE</scope>
    <source>
        <strain evidence="1">Deep ocean</strain>
    </source>
</reference>